<gene>
    <name evidence="1" type="ORF">PT974_01612</name>
</gene>
<keyword evidence="2" id="KW-1185">Reference proteome</keyword>
<accession>A0ABR0T453</accession>
<name>A0ABR0T453_9HYPO</name>
<reference evidence="1 2" key="1">
    <citation type="submission" date="2024-01" db="EMBL/GenBank/DDBJ databases">
        <title>Complete genome of Cladobotryum mycophilum ATHUM6906.</title>
        <authorList>
            <person name="Christinaki A.C."/>
            <person name="Myridakis A.I."/>
            <person name="Kouvelis V.N."/>
        </authorList>
    </citation>
    <scope>NUCLEOTIDE SEQUENCE [LARGE SCALE GENOMIC DNA]</scope>
    <source>
        <strain evidence="1 2">ATHUM6906</strain>
    </source>
</reference>
<evidence type="ECO:0000313" key="2">
    <source>
        <dbReference type="Proteomes" id="UP001338125"/>
    </source>
</evidence>
<protein>
    <submittedName>
        <fullName evidence="1">Uncharacterized protein</fullName>
    </submittedName>
</protein>
<evidence type="ECO:0000313" key="1">
    <source>
        <dbReference type="EMBL" id="KAK5999221.1"/>
    </source>
</evidence>
<dbReference type="EMBL" id="JAVFKD010000001">
    <property type="protein sequence ID" value="KAK5999221.1"/>
    <property type="molecule type" value="Genomic_DNA"/>
</dbReference>
<comment type="caution">
    <text evidence="1">The sequence shown here is derived from an EMBL/GenBank/DDBJ whole genome shotgun (WGS) entry which is preliminary data.</text>
</comment>
<proteinExistence type="predicted"/>
<organism evidence="1 2">
    <name type="scientific">Cladobotryum mycophilum</name>
    <dbReference type="NCBI Taxonomy" id="491253"/>
    <lineage>
        <taxon>Eukaryota</taxon>
        <taxon>Fungi</taxon>
        <taxon>Dikarya</taxon>
        <taxon>Ascomycota</taxon>
        <taxon>Pezizomycotina</taxon>
        <taxon>Sordariomycetes</taxon>
        <taxon>Hypocreomycetidae</taxon>
        <taxon>Hypocreales</taxon>
        <taxon>Hypocreaceae</taxon>
        <taxon>Cladobotryum</taxon>
    </lineage>
</organism>
<dbReference type="Proteomes" id="UP001338125">
    <property type="component" value="Unassembled WGS sequence"/>
</dbReference>
<sequence length="164" mass="17670">MKALPQVPIKLHIDNSHSFNKSTIIISIFELCKMHPFSVFVATCLGLVAASPVPGAPGPDTDDYSIIVGYKYTNQSVDLFDIIADGKKVPYLSSGPVESFYITTSGSKHNPVYDVASCFLYNVEGGYAGAFAAEQPGYFELYTPTVVASLECNVGYNCTTCSID</sequence>